<gene>
    <name evidence="1" type="ORF">EVT47_23195</name>
</gene>
<organism evidence="1">
    <name type="scientific">Salmonella enterica subsp. enterica serovar Tamberma</name>
    <dbReference type="NCBI Taxonomy" id="2565079"/>
    <lineage>
        <taxon>Bacteria</taxon>
        <taxon>Pseudomonadati</taxon>
        <taxon>Pseudomonadota</taxon>
        <taxon>Gammaproteobacteria</taxon>
        <taxon>Enterobacterales</taxon>
        <taxon>Enterobacteriaceae</taxon>
        <taxon>Salmonella</taxon>
    </lineage>
</organism>
<protein>
    <submittedName>
        <fullName evidence="1">Uncharacterized protein</fullName>
    </submittedName>
</protein>
<comment type="caution">
    <text evidence="1">The sequence shown here is derived from an EMBL/GenBank/DDBJ whole genome shotgun (WGS) entry which is preliminary data.</text>
</comment>
<proteinExistence type="predicted"/>
<dbReference type="AlphaFoldDB" id="A0A5X9FNY3"/>
<name>A0A5X9FNY3_SALET</name>
<sequence length="120" mass="13395">MLKKDKLSVDSSRVITIEFPFSESEIYNILTEQGIKYKTPGDFGLAFDSIDLQVFVDIVSSPSVLPSLASVCVAYLHRNRGKRIVIKRGGKVIDLKGYSVKEVSELLKLTTDIKITDKND</sequence>
<dbReference type="EMBL" id="AAHXAW010000092">
    <property type="protein sequence ID" value="ECB2740648.1"/>
    <property type="molecule type" value="Genomic_DNA"/>
</dbReference>
<accession>A0A5X9FNY3</accession>
<reference evidence="1" key="1">
    <citation type="submission" date="2019-02" db="EMBL/GenBank/DDBJ databases">
        <authorList>
            <person name="Ashton P.M."/>
            <person name="Dallman T."/>
            <person name="Nair S."/>
            <person name="De Pinna E."/>
            <person name="Peters T."/>
            <person name="Grant K."/>
        </authorList>
    </citation>
    <scope>NUCLEOTIDE SEQUENCE</scope>
    <source>
        <strain evidence="1">490277</strain>
    </source>
</reference>
<evidence type="ECO:0000313" key="1">
    <source>
        <dbReference type="EMBL" id="ECB2740648.1"/>
    </source>
</evidence>